<feature type="domain" description="VOC" evidence="1">
    <location>
        <begin position="2"/>
        <end position="116"/>
    </location>
</feature>
<dbReference type="InterPro" id="IPR037523">
    <property type="entry name" value="VOC_core"/>
</dbReference>
<dbReference type="RefSeq" id="WP_326122231.1">
    <property type="nucleotide sequence ID" value="NZ_JARSFG010000007.1"/>
</dbReference>
<dbReference type="Pfam" id="PF18711">
    <property type="entry name" value="TxDE"/>
    <property type="match status" value="1"/>
</dbReference>
<keyword evidence="3" id="KW-1185">Reference proteome</keyword>
<evidence type="ECO:0000259" key="1">
    <source>
        <dbReference type="PROSITE" id="PS51819"/>
    </source>
</evidence>
<dbReference type="InterPro" id="IPR029068">
    <property type="entry name" value="Glyas_Bleomycin-R_OHBP_Dase"/>
</dbReference>
<dbReference type="Proteomes" id="UP001344888">
    <property type="component" value="Unassembled WGS sequence"/>
</dbReference>
<dbReference type="AlphaFoldDB" id="A0AAW9NP25"/>
<accession>A0AAW9NP25</accession>
<dbReference type="InterPro" id="IPR040553">
    <property type="entry name" value="TxDE"/>
</dbReference>
<dbReference type="SUPFAM" id="SSF54593">
    <property type="entry name" value="Glyoxalase/Bleomycin resistance protein/Dihydroxybiphenyl dioxygenase"/>
    <property type="match status" value="1"/>
</dbReference>
<organism evidence="2 3">
    <name type="scientific">Metasolibacillus meyeri</name>
    <dbReference type="NCBI Taxonomy" id="1071052"/>
    <lineage>
        <taxon>Bacteria</taxon>
        <taxon>Bacillati</taxon>
        <taxon>Bacillota</taxon>
        <taxon>Bacilli</taxon>
        <taxon>Bacillales</taxon>
        <taxon>Caryophanaceae</taxon>
        <taxon>Metasolibacillus</taxon>
    </lineage>
</organism>
<protein>
    <recommendedName>
        <fullName evidence="1">VOC domain-containing protein</fullName>
    </recommendedName>
</protein>
<name>A0AAW9NP25_9BACL</name>
<comment type="caution">
    <text evidence="2">The sequence shown here is derived from an EMBL/GenBank/DDBJ whole genome shotgun (WGS) entry which is preliminary data.</text>
</comment>
<dbReference type="Gene3D" id="3.10.180.10">
    <property type="entry name" value="2,3-Dihydroxybiphenyl 1,2-Dioxygenase, domain 1"/>
    <property type="match status" value="1"/>
</dbReference>
<proteinExistence type="predicted"/>
<dbReference type="EMBL" id="JARSFG010000007">
    <property type="protein sequence ID" value="MEC1177770.1"/>
    <property type="molecule type" value="Genomic_DNA"/>
</dbReference>
<evidence type="ECO:0000313" key="3">
    <source>
        <dbReference type="Proteomes" id="UP001344888"/>
    </source>
</evidence>
<evidence type="ECO:0000313" key="2">
    <source>
        <dbReference type="EMBL" id="MEC1177770.1"/>
    </source>
</evidence>
<gene>
    <name evidence="2" type="ORF">P9B03_04675</name>
</gene>
<reference evidence="2 3" key="1">
    <citation type="submission" date="2023-03" db="EMBL/GenBank/DDBJ databases">
        <title>Bacillus Genome Sequencing.</title>
        <authorList>
            <person name="Dunlap C."/>
        </authorList>
    </citation>
    <scope>NUCLEOTIDE SEQUENCE [LARGE SCALE GENOMIC DNA]</scope>
    <source>
        <strain evidence="2 3">B-59205</strain>
    </source>
</reference>
<sequence length="228" mass="25915">MDILNTVLKTNKLNELKYFYKEKLGFTLESETTNSFKIKFGSSAIEFNSSGVKGSPYYHFACDIPSNQFEEAKEWIKQQTDLLTEDGEDEIDFTNLSAKSLYFEDPAGNIVEFIARLKDNPPSNQPFSLKSIQRLSEMSLVVQDKMAVAEKLKAFHIVNRDDTEIAPNSLSFMGDQKAKVFLLLTTPGRRWLFSNKISTVFPLDITLDSGILINVNDKNEFDIRNEAT</sequence>
<dbReference type="PROSITE" id="PS51819">
    <property type="entry name" value="VOC"/>
    <property type="match status" value="1"/>
</dbReference>